<accession>F2IIB0</accession>
<dbReference type="InterPro" id="IPR026591">
    <property type="entry name" value="Sirtuin_cat_small_dom_sf"/>
</dbReference>
<evidence type="ECO:0000256" key="1">
    <source>
        <dbReference type="ARBA" id="ARBA00012928"/>
    </source>
</evidence>
<evidence type="ECO:0000259" key="5">
    <source>
        <dbReference type="PROSITE" id="PS50305"/>
    </source>
</evidence>
<gene>
    <name evidence="6" type="ordered locus">Fluta_1832</name>
</gene>
<dbReference type="Pfam" id="PF02146">
    <property type="entry name" value="SIR2"/>
    <property type="match status" value="1"/>
</dbReference>
<reference evidence="7" key="2">
    <citation type="submission" date="2011-02" db="EMBL/GenBank/DDBJ databases">
        <title>The complete genome of Fluviicola taffensis DSM 16823.</title>
        <authorList>
            <consortium name="US DOE Joint Genome Institute (JGI-PGF)"/>
            <person name="Lucas S."/>
            <person name="Copeland A."/>
            <person name="Lapidus A."/>
            <person name="Bruce D."/>
            <person name="Goodwin L."/>
            <person name="Pitluck S."/>
            <person name="Kyrpides N."/>
            <person name="Mavromatis K."/>
            <person name="Ivanova N."/>
            <person name="Mikhailova N."/>
            <person name="Pagani I."/>
            <person name="Chertkov O."/>
            <person name="Detter J.C."/>
            <person name="Han C."/>
            <person name="Tapia R."/>
            <person name="Land M."/>
            <person name="Hauser L."/>
            <person name="Markowitz V."/>
            <person name="Cheng J.-F."/>
            <person name="Hugenholtz P."/>
            <person name="Woyke T."/>
            <person name="Wu D."/>
            <person name="Tindall B."/>
            <person name="Pomrenke H.G."/>
            <person name="Brambilla E."/>
            <person name="Klenk H.-P."/>
            <person name="Eisen J.A."/>
        </authorList>
    </citation>
    <scope>NUCLEOTIDE SEQUENCE [LARGE SCALE GENOMIC DNA]</scope>
    <source>
        <strain evidence="7">DSM 16823 / RW262 / RW262</strain>
    </source>
</reference>
<protein>
    <recommendedName>
        <fullName evidence="1">protein acetyllysine N-acetyltransferase</fullName>
        <ecNumber evidence="1">2.3.1.286</ecNumber>
    </recommendedName>
</protein>
<keyword evidence="3" id="KW-0520">NAD</keyword>
<dbReference type="PANTHER" id="PTHR11085">
    <property type="entry name" value="NAD-DEPENDENT PROTEIN DEACYLASE SIRTUIN-5, MITOCHONDRIAL-RELATED"/>
    <property type="match status" value="1"/>
</dbReference>
<dbReference type="STRING" id="755732.Fluta_1832"/>
<dbReference type="AlphaFoldDB" id="F2IIB0"/>
<keyword evidence="2" id="KW-0808">Transferase</keyword>
<dbReference type="GO" id="GO:0017136">
    <property type="term" value="F:histone deacetylase activity, NAD-dependent"/>
    <property type="evidence" value="ECO:0007669"/>
    <property type="project" value="TreeGrafter"/>
</dbReference>
<dbReference type="eggNOG" id="COG0846">
    <property type="taxonomic scope" value="Bacteria"/>
</dbReference>
<dbReference type="HOGENOM" id="CLU_023643_3_1_10"/>
<dbReference type="Gene3D" id="3.40.50.1220">
    <property type="entry name" value="TPP-binding domain"/>
    <property type="match status" value="1"/>
</dbReference>
<dbReference type="OrthoDB" id="9800582at2"/>
<name>F2IIB0_FLUTR</name>
<evidence type="ECO:0000256" key="4">
    <source>
        <dbReference type="PROSITE-ProRule" id="PRU00236"/>
    </source>
</evidence>
<evidence type="ECO:0000256" key="2">
    <source>
        <dbReference type="ARBA" id="ARBA00022679"/>
    </source>
</evidence>
<dbReference type="InterPro" id="IPR026590">
    <property type="entry name" value="Ssirtuin_cat_dom"/>
</dbReference>
<feature type="domain" description="Deacetylase sirtuin-type" evidence="5">
    <location>
        <begin position="1"/>
        <end position="230"/>
    </location>
</feature>
<evidence type="ECO:0000313" key="7">
    <source>
        <dbReference type="Proteomes" id="UP000007463"/>
    </source>
</evidence>
<comment type="caution">
    <text evidence="4">Lacks conserved residue(s) required for the propagation of feature annotation.</text>
</comment>
<organism evidence="6 7">
    <name type="scientific">Fluviicola taffensis (strain DSM 16823 / NCIMB 13979 / RW262)</name>
    <dbReference type="NCBI Taxonomy" id="755732"/>
    <lineage>
        <taxon>Bacteria</taxon>
        <taxon>Pseudomonadati</taxon>
        <taxon>Bacteroidota</taxon>
        <taxon>Flavobacteriia</taxon>
        <taxon>Flavobacteriales</taxon>
        <taxon>Crocinitomicaceae</taxon>
        <taxon>Fluviicola</taxon>
    </lineage>
</organism>
<dbReference type="InterPro" id="IPR029035">
    <property type="entry name" value="DHS-like_NAD/FAD-binding_dom"/>
</dbReference>
<keyword evidence="7" id="KW-1185">Reference proteome</keyword>
<dbReference type="SUPFAM" id="SSF52467">
    <property type="entry name" value="DHS-like NAD/FAD-binding domain"/>
    <property type="match status" value="1"/>
</dbReference>
<dbReference type="InterPro" id="IPR003000">
    <property type="entry name" value="Sirtuin"/>
</dbReference>
<dbReference type="PROSITE" id="PS50305">
    <property type="entry name" value="SIRTUIN"/>
    <property type="match status" value="1"/>
</dbReference>
<reference evidence="6 7" key="1">
    <citation type="journal article" date="2011" name="Stand. Genomic Sci.">
        <title>Complete genome sequence of the gliding freshwater bacterium Fluviicola taffensis type strain (RW262).</title>
        <authorList>
            <person name="Woyke T."/>
            <person name="Chertkov O."/>
            <person name="Lapidus A."/>
            <person name="Nolan M."/>
            <person name="Lucas S."/>
            <person name="Del Rio T.G."/>
            <person name="Tice H."/>
            <person name="Cheng J.F."/>
            <person name="Tapia R."/>
            <person name="Han C."/>
            <person name="Goodwin L."/>
            <person name="Pitluck S."/>
            <person name="Liolios K."/>
            <person name="Pagani I."/>
            <person name="Ivanova N."/>
            <person name="Huntemann M."/>
            <person name="Mavromatis K."/>
            <person name="Mikhailova N."/>
            <person name="Pati A."/>
            <person name="Chen A."/>
            <person name="Palaniappan K."/>
            <person name="Land M."/>
            <person name="Hauser L."/>
            <person name="Brambilla E.M."/>
            <person name="Rohde M."/>
            <person name="Mwirichia R."/>
            <person name="Sikorski J."/>
            <person name="Tindall B.J."/>
            <person name="Goker M."/>
            <person name="Bristow J."/>
            <person name="Eisen J.A."/>
            <person name="Markowitz V."/>
            <person name="Hugenholtz P."/>
            <person name="Klenk H.P."/>
            <person name="Kyrpides N.C."/>
        </authorList>
    </citation>
    <scope>NUCLEOTIDE SEQUENCE [LARGE SCALE GENOMIC DNA]</scope>
    <source>
        <strain evidence="7">DSM 16823 / RW262 / RW262</strain>
    </source>
</reference>
<evidence type="ECO:0000256" key="3">
    <source>
        <dbReference type="ARBA" id="ARBA00023027"/>
    </source>
</evidence>
<dbReference type="EMBL" id="CP002542">
    <property type="protein sequence ID" value="AEA43819.1"/>
    <property type="molecule type" value="Genomic_DNA"/>
</dbReference>
<dbReference type="KEGG" id="fte:Fluta_1832"/>
<dbReference type="PANTHER" id="PTHR11085:SF4">
    <property type="entry name" value="NAD-DEPENDENT PROTEIN DEACYLASE"/>
    <property type="match status" value="1"/>
</dbReference>
<dbReference type="Proteomes" id="UP000007463">
    <property type="component" value="Chromosome"/>
</dbReference>
<dbReference type="GO" id="GO:0070403">
    <property type="term" value="F:NAD+ binding"/>
    <property type="evidence" value="ECO:0007669"/>
    <property type="project" value="InterPro"/>
</dbReference>
<sequence>MKCNLVILSGAGISAESGIKTFRDADGLWENHSIEEVATPEAWKNNPTLLQRFYNERRLKVISSNPNLAHHYFKELQEHFHVQIITQNIDDLHERAGNSNVLHLHGNIRYAKSSGPNPESKYYLIEGHELKMTDFCDDGFPLRPHVVWFGEEVPLLSDAAEIIKQADIFIVIGTSLQVYPAARLIHNAPKKARKIVVDPAAKKLNISTDYIILNCTAEESVSHLKQILGH</sequence>
<dbReference type="EC" id="2.3.1.286" evidence="1"/>
<dbReference type="RefSeq" id="WP_013686589.1">
    <property type="nucleotide sequence ID" value="NC_015321.1"/>
</dbReference>
<dbReference type="Gene3D" id="3.30.1600.10">
    <property type="entry name" value="SIR2/SIRT2 'Small Domain"/>
    <property type="match status" value="1"/>
</dbReference>
<proteinExistence type="predicted"/>
<evidence type="ECO:0000313" key="6">
    <source>
        <dbReference type="EMBL" id="AEA43819.1"/>
    </source>
</evidence>
<dbReference type="InterPro" id="IPR050134">
    <property type="entry name" value="NAD-dep_sirtuin_deacylases"/>
</dbReference>